<protein>
    <submittedName>
        <fullName evidence="1">Uncharacterized protein</fullName>
    </submittedName>
</protein>
<accession>A0A0W8CUR9</accession>
<reference evidence="1 2" key="1">
    <citation type="submission" date="2015-11" db="EMBL/GenBank/DDBJ databases">
        <title>Genomes and virulence difference between two physiological races of Phytophthora nicotianae.</title>
        <authorList>
            <person name="Liu H."/>
            <person name="Ma X."/>
            <person name="Yu H."/>
            <person name="Fang D."/>
            <person name="Li Y."/>
            <person name="Wang X."/>
            <person name="Wang W."/>
            <person name="Dong Y."/>
            <person name="Xiao B."/>
        </authorList>
    </citation>
    <scope>NUCLEOTIDE SEQUENCE [LARGE SCALE GENOMIC DNA]</scope>
    <source>
        <strain evidence="2">race 1</strain>
    </source>
</reference>
<evidence type="ECO:0000313" key="2">
    <source>
        <dbReference type="Proteomes" id="UP000054636"/>
    </source>
</evidence>
<evidence type="ECO:0000313" key="1">
    <source>
        <dbReference type="EMBL" id="KUF87732.1"/>
    </source>
</evidence>
<gene>
    <name evidence="1" type="ORF">AM588_10001612</name>
</gene>
<dbReference type="EMBL" id="LNFP01001101">
    <property type="protein sequence ID" value="KUF87732.1"/>
    <property type="molecule type" value="Genomic_DNA"/>
</dbReference>
<proteinExistence type="predicted"/>
<name>A0A0W8CUR9_PHYNI</name>
<dbReference type="Proteomes" id="UP000054636">
    <property type="component" value="Unassembled WGS sequence"/>
</dbReference>
<organism evidence="1 2">
    <name type="scientific">Phytophthora nicotianae</name>
    <name type="common">Potato buckeye rot agent</name>
    <name type="synonym">Phytophthora parasitica</name>
    <dbReference type="NCBI Taxonomy" id="4792"/>
    <lineage>
        <taxon>Eukaryota</taxon>
        <taxon>Sar</taxon>
        <taxon>Stramenopiles</taxon>
        <taxon>Oomycota</taxon>
        <taxon>Peronosporomycetes</taxon>
        <taxon>Peronosporales</taxon>
        <taxon>Peronosporaceae</taxon>
        <taxon>Phytophthora</taxon>
    </lineage>
</organism>
<dbReference type="AlphaFoldDB" id="A0A0W8CUR9"/>
<comment type="caution">
    <text evidence="1">The sequence shown here is derived from an EMBL/GenBank/DDBJ whole genome shotgun (WGS) entry which is preliminary data.</text>
</comment>
<sequence>MADSLYLSKTDYRLSYISGITMGQASPLSALVTDANRNIADIGELSCTSLKLNGSTVNLSKLDLLSATPGTASSGKALITDGSNSLTDLSSLIIRGSNSSKALAIQNDTAASSASMNFVSYYQAEVGVRGSSNASNPNCFFIRYGNADRVLIDSSGNMSIGGAINSLYKLDISGGLNATSLYVNGSAADLSKLSLLSATPGTASASKALITDSLNNLTDLYTLTIKGSNTNKSLIIQNDTTSSSASLNIVSFYQMEQGVRGSANASNPNCYFWRFANSDRLLMDSSGNIAIGGSINPAYKVNITGALNATSLYVNGSLADLTKLPLLSTTAGIASPSKALITDSVNALSDLYSLTIKGSNSGKSLIIQNDVTTSAASMNFVSYFQCEVGVRGSSHATTPNCFFIRYGNSDRILMDSSGNVSIGGPVNTAYKLDINGSLNCASLTVAGSAITAASNVYSVTAGTTLSASNACDKYNLILRNASTSSSTVNGIAFLSETDTAYSSLTPSAAIVASRVSSSTYAASALAFYTKFSSNASQTGSLSRRLYIDETSISIGNTNGTGDFNILTVLPPF</sequence>